<dbReference type="PANTHER" id="PTHR15073:SF1">
    <property type="entry name" value="RETICULOCYTE-BINDING PROTEIN HOMOLOG 2A"/>
    <property type="match status" value="1"/>
</dbReference>
<proteinExistence type="predicted"/>
<name>A2GPR9_TRIV3</name>
<organism evidence="3 4">
    <name type="scientific">Trichomonas vaginalis (strain ATCC PRA-98 / G3)</name>
    <dbReference type="NCBI Taxonomy" id="412133"/>
    <lineage>
        <taxon>Eukaryota</taxon>
        <taxon>Metamonada</taxon>
        <taxon>Parabasalia</taxon>
        <taxon>Trichomonadida</taxon>
        <taxon>Trichomonadidae</taxon>
        <taxon>Trichomonas</taxon>
    </lineage>
</organism>
<dbReference type="AlphaFoldDB" id="A2GPR9"/>
<reference evidence="3" key="1">
    <citation type="submission" date="2006-10" db="EMBL/GenBank/DDBJ databases">
        <authorList>
            <person name="Amadeo P."/>
            <person name="Zhao Q."/>
            <person name="Wortman J."/>
            <person name="Fraser-Liggett C."/>
            <person name="Carlton J."/>
        </authorList>
    </citation>
    <scope>NUCLEOTIDE SEQUENCE</scope>
    <source>
        <strain evidence="3">G3</strain>
    </source>
</reference>
<sequence>MSSSHGITLNKPTPTPKITPVSHPSTTNPVSDSNQAERSQVLKRANKPTASPIRTPEPTPRITKAPTPSPTVEPTPEPTVPPTPSPTPSPTPTKAPTPSPTPTKAPTPSPTPTKAPTPSPTPAEPTDAESIQNWLDEEKRKEKAAIDAALDKNTPPQTLGGYMLKKDNIQRQERALSVAREQAQEEKKIVEGEASNRGGPGTYKGSNYPAEKASSDNVVSRATDLVTHGILTGATAVGSAIGTSVDTVVDTVRTVTNPTPEDRKEEFLTLNTKAKPGIWIGRGILNAGSAIGNGASAVGGWLGRTATSTANGILTGAKSLGNWADDKYTKYYEEKARKAKEEAERKAKEEAERKELEELKKKEKARKAKEEAERKAKEEAERKELEELKKKEKARKAKEEADRKAKEEADRKAKEEADRKAKAATPSPSPSPSPSIAAPVRQFGAWGADLVKDAAQGIGKELKNTTLGTIERFGNLTDYTIRSAANLLYNQTTDNGTDELAVNGLASIKKSAEDKYDEWKKNIKGEYNKYAYPEEHMKLELTRLRSKYGNETTNTTTQTTKADRKIDDTPTPTPAMANITTIAPRVPTGEGISGNVSTTHNITEAANVSAVEQPVVNVTQENATETSTPRQDVNNERPEVKEVAKAYPGEKILHKVLESKK</sequence>
<dbReference type="Proteomes" id="UP000001542">
    <property type="component" value="Unassembled WGS sequence"/>
</dbReference>
<feature type="compositionally biased region" description="Low complexity" evidence="2">
    <location>
        <begin position="52"/>
        <end position="66"/>
    </location>
</feature>
<keyword evidence="1" id="KW-0175">Coiled coil</keyword>
<feature type="region of interest" description="Disordered" evidence="2">
    <location>
        <begin position="1"/>
        <end position="166"/>
    </location>
</feature>
<feature type="region of interest" description="Disordered" evidence="2">
    <location>
        <begin position="179"/>
        <end position="214"/>
    </location>
</feature>
<dbReference type="InterPro" id="IPR051483">
    <property type="entry name" value="MAP7_domain-containing"/>
</dbReference>
<dbReference type="EMBL" id="DS118270">
    <property type="protein sequence ID" value="EAX80848.1"/>
    <property type="molecule type" value="Genomic_DNA"/>
</dbReference>
<dbReference type="VEuPathDB" id="TrichDB:TVAGG3_0742390"/>
<dbReference type="InParanoid" id="A2GPR9"/>
<accession>A2GPR9</accession>
<feature type="compositionally biased region" description="Polar residues" evidence="2">
    <location>
        <begin position="22"/>
        <end position="38"/>
    </location>
</feature>
<protein>
    <recommendedName>
        <fullName evidence="5">TolA protein</fullName>
    </recommendedName>
</protein>
<feature type="non-terminal residue" evidence="3">
    <location>
        <position position="661"/>
    </location>
</feature>
<feature type="compositionally biased region" description="Basic and acidic residues" evidence="2">
    <location>
        <begin position="397"/>
        <end position="421"/>
    </location>
</feature>
<dbReference type="KEGG" id="tva:4738295"/>
<feature type="region of interest" description="Disordered" evidence="2">
    <location>
        <begin position="551"/>
        <end position="573"/>
    </location>
</feature>
<evidence type="ECO:0000313" key="4">
    <source>
        <dbReference type="Proteomes" id="UP000001542"/>
    </source>
</evidence>
<keyword evidence="4" id="KW-1185">Reference proteome</keyword>
<feature type="region of interest" description="Disordered" evidence="2">
    <location>
        <begin position="620"/>
        <end position="639"/>
    </location>
</feature>
<feature type="compositionally biased region" description="Polar residues" evidence="2">
    <location>
        <begin position="620"/>
        <end position="632"/>
    </location>
</feature>
<evidence type="ECO:0008006" key="5">
    <source>
        <dbReference type="Google" id="ProtNLM"/>
    </source>
</evidence>
<evidence type="ECO:0000313" key="3">
    <source>
        <dbReference type="EMBL" id="EAX80848.1"/>
    </source>
</evidence>
<dbReference type="STRING" id="5722.A2GPR9"/>
<dbReference type="PANTHER" id="PTHR15073">
    <property type="entry name" value="MICROTUBULE-ASSOCIATED PROTEIN"/>
    <property type="match status" value="1"/>
</dbReference>
<dbReference type="VEuPathDB" id="TrichDB:TVAGG3_0973760"/>
<feature type="compositionally biased region" description="Basic and acidic residues" evidence="2">
    <location>
        <begin position="182"/>
        <end position="191"/>
    </location>
</feature>
<gene>
    <name evidence="3" type="ORF">TVAG_018540</name>
</gene>
<feature type="compositionally biased region" description="Polar residues" evidence="2">
    <location>
        <begin position="1"/>
        <end position="12"/>
    </location>
</feature>
<dbReference type="VEuPathDB" id="TrichDB:TVAG_580840"/>
<feature type="region of interest" description="Disordered" evidence="2">
    <location>
        <begin position="373"/>
        <end position="439"/>
    </location>
</feature>
<evidence type="ECO:0000256" key="1">
    <source>
        <dbReference type="ARBA" id="ARBA00023054"/>
    </source>
</evidence>
<feature type="compositionally biased region" description="Pro residues" evidence="2">
    <location>
        <begin position="67"/>
        <end position="123"/>
    </location>
</feature>
<feature type="compositionally biased region" description="Basic and acidic residues" evidence="2">
    <location>
        <begin position="136"/>
        <end position="145"/>
    </location>
</feature>
<feature type="compositionally biased region" description="Basic and acidic residues" evidence="2">
    <location>
        <begin position="373"/>
        <end position="390"/>
    </location>
</feature>
<evidence type="ECO:0000256" key="2">
    <source>
        <dbReference type="SAM" id="MobiDB-lite"/>
    </source>
</evidence>
<dbReference type="VEuPathDB" id="TrichDB:TVAG_493680"/>
<reference evidence="3" key="2">
    <citation type="journal article" date="2007" name="Science">
        <title>Draft genome sequence of the sexually transmitted pathogen Trichomonas vaginalis.</title>
        <authorList>
            <person name="Carlton J.M."/>
            <person name="Hirt R.P."/>
            <person name="Silva J.C."/>
            <person name="Delcher A.L."/>
            <person name="Schatz M."/>
            <person name="Zhao Q."/>
            <person name="Wortman J.R."/>
            <person name="Bidwell S.L."/>
            <person name="Alsmark U.C.M."/>
            <person name="Besteiro S."/>
            <person name="Sicheritz-Ponten T."/>
            <person name="Noel C.J."/>
            <person name="Dacks J.B."/>
            <person name="Foster P.G."/>
            <person name="Simillion C."/>
            <person name="Van de Peer Y."/>
            <person name="Miranda-Saavedra D."/>
            <person name="Barton G.J."/>
            <person name="Westrop G.D."/>
            <person name="Mueller S."/>
            <person name="Dessi D."/>
            <person name="Fiori P.L."/>
            <person name="Ren Q."/>
            <person name="Paulsen I."/>
            <person name="Zhang H."/>
            <person name="Bastida-Corcuera F.D."/>
            <person name="Simoes-Barbosa A."/>
            <person name="Brown M.T."/>
            <person name="Hayes R.D."/>
            <person name="Mukherjee M."/>
            <person name="Okumura C.Y."/>
            <person name="Schneider R."/>
            <person name="Smith A.J."/>
            <person name="Vanacova S."/>
            <person name="Villalvazo M."/>
            <person name="Haas B.J."/>
            <person name="Pertea M."/>
            <person name="Feldblyum T.V."/>
            <person name="Utterback T.R."/>
            <person name="Shu C.L."/>
            <person name="Osoegawa K."/>
            <person name="de Jong P.J."/>
            <person name="Hrdy I."/>
            <person name="Horvathova L."/>
            <person name="Zubacova Z."/>
            <person name="Dolezal P."/>
            <person name="Malik S.B."/>
            <person name="Logsdon J.M. Jr."/>
            <person name="Henze K."/>
            <person name="Gupta A."/>
            <person name="Wang C.C."/>
            <person name="Dunne R.L."/>
            <person name="Upcroft J.A."/>
            <person name="Upcroft P."/>
            <person name="White O."/>
            <person name="Salzberg S.L."/>
            <person name="Tang P."/>
            <person name="Chiu C.-H."/>
            <person name="Lee Y.-S."/>
            <person name="Embley T.M."/>
            <person name="Coombs G.H."/>
            <person name="Mottram J.C."/>
            <person name="Tachezy J."/>
            <person name="Fraser-Liggett C.M."/>
            <person name="Johnson P.J."/>
        </authorList>
    </citation>
    <scope>NUCLEOTIDE SEQUENCE [LARGE SCALE GENOMIC DNA]</scope>
    <source>
        <strain evidence="3">G3</strain>
    </source>
</reference>
<dbReference type="VEuPathDB" id="TrichDB:TVAG_478020"/>